<evidence type="ECO:0000256" key="4">
    <source>
        <dbReference type="ARBA" id="ARBA00022475"/>
    </source>
</evidence>
<keyword evidence="7 8" id="KW-0472">Membrane</keyword>
<keyword evidence="6 8" id="KW-1133">Transmembrane helix</keyword>
<feature type="transmembrane region" description="Helical" evidence="9">
    <location>
        <begin position="50"/>
        <end position="70"/>
    </location>
</feature>
<feature type="transmembrane region" description="Helical" evidence="9">
    <location>
        <begin position="234"/>
        <end position="255"/>
    </location>
</feature>
<evidence type="ECO:0000256" key="8">
    <source>
        <dbReference type="PIRNR" id="PIRNR005353"/>
    </source>
</evidence>
<keyword evidence="4 8" id="KW-1003">Cell membrane</keyword>
<feature type="transmembrane region" description="Helical" evidence="9">
    <location>
        <begin position="415"/>
        <end position="431"/>
    </location>
</feature>
<feature type="transmembrane region" description="Helical" evidence="9">
    <location>
        <begin position="374"/>
        <end position="403"/>
    </location>
</feature>
<dbReference type="PANTHER" id="PTHR43337:SF1">
    <property type="entry name" value="XANTHINE_URACIL PERMEASE C887.17-RELATED"/>
    <property type="match status" value="1"/>
</dbReference>
<name>A0A2D2LV19_FAUOS</name>
<dbReference type="RefSeq" id="WP_100270116.1">
    <property type="nucleotide sequence ID" value="NZ_CP024443.1"/>
</dbReference>
<evidence type="ECO:0000256" key="7">
    <source>
        <dbReference type="ARBA" id="ARBA00023136"/>
    </source>
</evidence>
<reference evidence="11" key="1">
    <citation type="submission" date="2017-11" db="EMBL/GenBank/DDBJ databases">
        <title>Complete genome sequence of Moraxella osloensis NP7 isolated from human skin.</title>
        <authorList>
            <person name="Lee K."/>
            <person name="Lim J.Y."/>
            <person name="Hwang I."/>
        </authorList>
    </citation>
    <scope>NUCLEOTIDE SEQUENCE [LARGE SCALE GENOMIC DNA]</scope>
    <source>
        <strain evidence="11">NP7</strain>
    </source>
</reference>
<feature type="transmembrane region" description="Helical" evidence="9">
    <location>
        <begin position="318"/>
        <end position="336"/>
    </location>
</feature>
<dbReference type="InterPro" id="IPR026033">
    <property type="entry name" value="Azg-like_bact_archaea"/>
</dbReference>
<sequence>MNVIERYFGIDGRNTTIKTEILAGLTTFLTMAYIIFVNPDMLAKAGMDKGAVFVATCLASALGCFLMGLLARLPVALAPGMGLNAFFTFTVVLGMGKSWQVALGAVFISGLLFVLISAFKLREWIINAIPYTLKQGIVAGIGAFLAFIALKSSGIIVASPATFVTMGKLTDFGPAMAILSFFLIVVFVQRKVPAAVMLSILIVTVISLLAGETHYSGIVSMPPSIAPTFMQLDIAGALDVSMVSVIFAFLFVVLFDTSGTLIGVTKKAGLMSSDGQIPNLGKALFADSTAAVAGSLLGTSSVTSYVESTAGVAAGGRTGLTAIVVGVLFLLALFFAPLAGMIPAYATAGAIFYVAVLMLFTLREIDWDDLTEASPVAVVLLLTPLTFSIADGIALGFITYTIAKLVSGRYKEVSPAVWVLTAILLAKLIFLS</sequence>
<dbReference type="EMBL" id="CP024443">
    <property type="protein sequence ID" value="ATR78869.1"/>
    <property type="molecule type" value="Genomic_DNA"/>
</dbReference>
<comment type="subcellular location">
    <subcellularLocation>
        <location evidence="1 8">Cell membrane</location>
        <topology evidence="1 8">Multi-pass membrane protein</topology>
    </subcellularLocation>
</comment>
<proteinExistence type="inferred from homology"/>
<feature type="transmembrane region" description="Helical" evidence="9">
    <location>
        <begin position="170"/>
        <end position="188"/>
    </location>
</feature>
<dbReference type="Pfam" id="PF00860">
    <property type="entry name" value="Xan_ur_permease"/>
    <property type="match status" value="1"/>
</dbReference>
<feature type="transmembrane region" description="Helical" evidence="9">
    <location>
        <begin position="131"/>
        <end position="150"/>
    </location>
</feature>
<feature type="transmembrane region" description="Helical" evidence="9">
    <location>
        <begin position="21"/>
        <end position="38"/>
    </location>
</feature>
<dbReference type="InterPro" id="IPR045018">
    <property type="entry name" value="Azg-like"/>
</dbReference>
<evidence type="ECO:0000256" key="6">
    <source>
        <dbReference type="ARBA" id="ARBA00022989"/>
    </source>
</evidence>
<evidence type="ECO:0000256" key="2">
    <source>
        <dbReference type="ARBA" id="ARBA00005697"/>
    </source>
</evidence>
<dbReference type="PIRSF" id="PIRSF005353">
    <property type="entry name" value="PbuG"/>
    <property type="match status" value="1"/>
</dbReference>
<protein>
    <submittedName>
        <fullName evidence="10">Guanine permease</fullName>
    </submittedName>
</protein>
<dbReference type="AlphaFoldDB" id="A0A2D2LV19"/>
<feature type="transmembrane region" description="Helical" evidence="9">
    <location>
        <begin position="342"/>
        <end position="362"/>
    </location>
</feature>
<gene>
    <name evidence="10" type="ORF">NP7_06120</name>
</gene>
<feature type="transmembrane region" description="Helical" evidence="9">
    <location>
        <begin position="77"/>
        <end position="95"/>
    </location>
</feature>
<evidence type="ECO:0000256" key="3">
    <source>
        <dbReference type="ARBA" id="ARBA00022448"/>
    </source>
</evidence>
<dbReference type="GO" id="GO:0015207">
    <property type="term" value="F:adenine transmembrane transporter activity"/>
    <property type="evidence" value="ECO:0007669"/>
    <property type="project" value="TreeGrafter"/>
</dbReference>
<keyword evidence="3 8" id="KW-0813">Transport</keyword>
<evidence type="ECO:0000313" key="11">
    <source>
        <dbReference type="Proteomes" id="UP000229340"/>
    </source>
</evidence>
<dbReference type="STRING" id="34062.AXE82_02295"/>
<feature type="transmembrane region" description="Helical" evidence="9">
    <location>
        <begin position="101"/>
        <end position="119"/>
    </location>
</feature>
<organism evidence="10 11">
    <name type="scientific">Faucicola osloensis</name>
    <name type="common">Moraxella osloensis</name>
    <dbReference type="NCBI Taxonomy" id="34062"/>
    <lineage>
        <taxon>Bacteria</taxon>
        <taxon>Pseudomonadati</taxon>
        <taxon>Pseudomonadota</taxon>
        <taxon>Gammaproteobacteria</taxon>
        <taxon>Moraxellales</taxon>
        <taxon>Moraxellaceae</taxon>
        <taxon>Faucicola</taxon>
    </lineage>
</organism>
<dbReference type="Proteomes" id="UP000229340">
    <property type="component" value="Chromosome"/>
</dbReference>
<accession>A0A2D2LV19</accession>
<dbReference type="PANTHER" id="PTHR43337">
    <property type="entry name" value="XANTHINE/URACIL PERMEASE C887.17-RELATED"/>
    <property type="match status" value="1"/>
</dbReference>
<evidence type="ECO:0000313" key="10">
    <source>
        <dbReference type="EMBL" id="ATR78869.1"/>
    </source>
</evidence>
<feature type="transmembrane region" description="Helical" evidence="9">
    <location>
        <begin position="195"/>
        <end position="214"/>
    </location>
</feature>
<evidence type="ECO:0000256" key="5">
    <source>
        <dbReference type="ARBA" id="ARBA00022692"/>
    </source>
</evidence>
<dbReference type="InterPro" id="IPR006043">
    <property type="entry name" value="NCS2"/>
</dbReference>
<evidence type="ECO:0000256" key="9">
    <source>
        <dbReference type="SAM" id="Phobius"/>
    </source>
</evidence>
<evidence type="ECO:0000256" key="1">
    <source>
        <dbReference type="ARBA" id="ARBA00004651"/>
    </source>
</evidence>
<comment type="similarity">
    <text evidence="2 8">Belongs to the nucleobase:cation symporter-2 (NCS2) (TC 2.A.40) family. Azg-like subfamily.</text>
</comment>
<keyword evidence="5 8" id="KW-0812">Transmembrane</keyword>
<dbReference type="GO" id="GO:0005886">
    <property type="term" value="C:plasma membrane"/>
    <property type="evidence" value="ECO:0007669"/>
    <property type="project" value="UniProtKB-SubCell"/>
</dbReference>